<reference evidence="2" key="1">
    <citation type="submission" date="2016-11" db="UniProtKB">
        <authorList>
            <consortium name="WormBaseParasite"/>
        </authorList>
    </citation>
    <scope>IDENTIFICATION</scope>
</reference>
<organism evidence="1 2">
    <name type="scientific">Macrostomum lignano</name>
    <dbReference type="NCBI Taxonomy" id="282301"/>
    <lineage>
        <taxon>Eukaryota</taxon>
        <taxon>Metazoa</taxon>
        <taxon>Spiralia</taxon>
        <taxon>Lophotrochozoa</taxon>
        <taxon>Platyhelminthes</taxon>
        <taxon>Rhabditophora</taxon>
        <taxon>Macrostomorpha</taxon>
        <taxon>Macrostomida</taxon>
        <taxon>Macrostomidae</taxon>
        <taxon>Macrostomum</taxon>
    </lineage>
</organism>
<accession>A0A1I8FLL9</accession>
<protein>
    <submittedName>
        <fullName evidence="2">SOCS box domain-containing protein</fullName>
    </submittedName>
</protein>
<evidence type="ECO:0000313" key="2">
    <source>
        <dbReference type="WBParaSite" id="maker-unitig_40007-snap-gene-0.2-mRNA-1"/>
    </source>
</evidence>
<proteinExistence type="predicted"/>
<dbReference type="AlphaFoldDB" id="A0A1I8FLL9"/>
<dbReference type="WBParaSite" id="maker-unitig_40007-snap-gene-0.2-mRNA-1">
    <property type="protein sequence ID" value="maker-unitig_40007-snap-gene-0.2-mRNA-1"/>
    <property type="gene ID" value="maker-unitig_40007-snap-gene-0.2"/>
</dbReference>
<sequence>STGGTERLLGAVHEWRPLFLLAPAPRPDPARQAIDAHARLADRRLFRSRNGRCPAICWPTISRTYPLLKRCLRQGVYEAAAVLDLLPTCPDPRAGRRSVADSRSPLLTYSLQCLFSMPECAEQHATRLVQLAPERLTPASCTWLATWYPSLLALAILSSSAFQTDWLPICWPDAASLRFDRFMLHDF</sequence>
<evidence type="ECO:0000313" key="1">
    <source>
        <dbReference type="Proteomes" id="UP000095280"/>
    </source>
</evidence>
<dbReference type="Proteomes" id="UP000095280">
    <property type="component" value="Unplaced"/>
</dbReference>
<name>A0A1I8FLL9_9PLAT</name>
<keyword evidence="1" id="KW-1185">Reference proteome</keyword>